<name>A0A1S8MTK7_CLOSA</name>
<dbReference type="GO" id="GO:0008270">
    <property type="term" value="F:zinc ion binding"/>
    <property type="evidence" value="ECO:0007669"/>
    <property type="project" value="InterPro"/>
</dbReference>
<dbReference type="Proteomes" id="UP000191154">
    <property type="component" value="Unassembled WGS sequence"/>
</dbReference>
<dbReference type="RefSeq" id="WP_077867022.1">
    <property type="nucleotide sequence ID" value="NZ_LZYZ01000008.1"/>
</dbReference>
<gene>
    <name evidence="2" type="primary">metE</name>
    <name evidence="2" type="ORF">CLOSAC_40240</name>
</gene>
<dbReference type="SUPFAM" id="SSF51726">
    <property type="entry name" value="UROD/MetE-like"/>
    <property type="match status" value="1"/>
</dbReference>
<protein>
    <submittedName>
        <fullName evidence="2">5-methyltetrahydropteroyltriglutamate--homocysteine methyltransferase</fullName>
        <ecNumber evidence="2">2.1.1.14</ecNumber>
    </submittedName>
</protein>
<proteinExistence type="predicted"/>
<comment type="caution">
    <text evidence="2">The sequence shown here is derived from an EMBL/GenBank/DDBJ whole genome shotgun (WGS) entry which is preliminary data.</text>
</comment>
<reference evidence="2 3" key="1">
    <citation type="submission" date="2016-05" db="EMBL/GenBank/DDBJ databases">
        <title>Microbial solvent formation.</title>
        <authorList>
            <person name="Poehlein A."/>
            <person name="Montoya Solano J.D."/>
            <person name="Flitsch S."/>
            <person name="Krabben P."/>
            <person name="Duerre P."/>
            <person name="Daniel R."/>
        </authorList>
    </citation>
    <scope>NUCLEOTIDE SEQUENCE [LARGE SCALE GENOMIC DNA]</scope>
    <source>
        <strain evidence="2 3">L1-8</strain>
    </source>
</reference>
<keyword evidence="2" id="KW-0808">Transferase</keyword>
<dbReference type="CDD" id="cd03311">
    <property type="entry name" value="CIMS_C_terminal_like"/>
    <property type="match status" value="1"/>
</dbReference>
<dbReference type="EC" id="2.1.1.14" evidence="2"/>
<evidence type="ECO:0000259" key="1">
    <source>
        <dbReference type="Pfam" id="PF01717"/>
    </source>
</evidence>
<dbReference type="GO" id="GO:0009086">
    <property type="term" value="P:methionine biosynthetic process"/>
    <property type="evidence" value="ECO:0007669"/>
    <property type="project" value="InterPro"/>
</dbReference>
<dbReference type="GO" id="GO:0032259">
    <property type="term" value="P:methylation"/>
    <property type="evidence" value="ECO:0007669"/>
    <property type="project" value="UniProtKB-KW"/>
</dbReference>
<accession>A0A1S8MTK7</accession>
<organism evidence="2 3">
    <name type="scientific">Clostridium saccharobutylicum</name>
    <dbReference type="NCBI Taxonomy" id="169679"/>
    <lineage>
        <taxon>Bacteria</taxon>
        <taxon>Bacillati</taxon>
        <taxon>Bacillota</taxon>
        <taxon>Clostridia</taxon>
        <taxon>Eubacteriales</taxon>
        <taxon>Clostridiaceae</taxon>
        <taxon>Clostridium</taxon>
    </lineage>
</organism>
<evidence type="ECO:0000313" key="3">
    <source>
        <dbReference type="Proteomes" id="UP000191154"/>
    </source>
</evidence>
<dbReference type="NCBIfam" id="NF005085">
    <property type="entry name" value="PRK06520.1"/>
    <property type="match status" value="1"/>
</dbReference>
<dbReference type="PANTHER" id="PTHR43844">
    <property type="entry name" value="METHIONINE SYNTHASE"/>
    <property type="match status" value="1"/>
</dbReference>
<dbReference type="EMBL" id="LZYZ01000008">
    <property type="protein sequence ID" value="OOM07494.1"/>
    <property type="molecule type" value="Genomic_DNA"/>
</dbReference>
<dbReference type="InterPro" id="IPR038071">
    <property type="entry name" value="UROD/MetE-like_sf"/>
</dbReference>
<dbReference type="STRING" id="169679.CSACC_32600"/>
<keyword evidence="2" id="KW-0489">Methyltransferase</keyword>
<evidence type="ECO:0000313" key="2">
    <source>
        <dbReference type="EMBL" id="OOM07494.1"/>
    </source>
</evidence>
<dbReference type="PANTHER" id="PTHR43844:SF1">
    <property type="entry name" value="METHIONINE SYNTHASE"/>
    <property type="match status" value="1"/>
</dbReference>
<sequence length="378" mass="43207">MIQFENAKKRGVTPFRYDIVGSFLRPKALKEERAKFAKGIISSEELKKIEDIEIKKLIENQKRIGLKVITDGEFRRSWWHLDFMWGLNGVEKVEIDNGYKFNGLETRPETARLSGKITGENHPFINHFKFVQQFAENGITARQTIPAPAQFLAELQRAENKDATNKFYNNMNELINDIANAYQTIIRDLYDAGCRSLQLDDCTWGMFCDKKYWEARQDAGVDLKKLAETYLKVNNLAISNHPDDMIVTTHVCRGNYHSTFAASGGYEPIAEILFGKENVDGFYLEFDTDRAGDFSPLRFLGDGKQVVLGLVSSKIGELEDKTAIINRIKEATQYVDINNICISPQCGFASTEEGNILTEDEQWNKILFLKEIANEIWK</sequence>
<feature type="domain" description="Cobalamin-independent methionine synthase MetE C-terminal/archaeal" evidence="1">
    <location>
        <begin position="20"/>
        <end position="352"/>
    </location>
</feature>
<dbReference type="GO" id="GO:0003871">
    <property type="term" value="F:5-methyltetrahydropteroyltriglutamate-homocysteine S-methyltransferase activity"/>
    <property type="evidence" value="ECO:0007669"/>
    <property type="project" value="UniProtKB-EC"/>
</dbReference>
<dbReference type="AlphaFoldDB" id="A0A1S8MTK7"/>
<dbReference type="Pfam" id="PF01717">
    <property type="entry name" value="Meth_synt_2"/>
    <property type="match status" value="1"/>
</dbReference>
<dbReference type="Gene3D" id="3.20.20.210">
    <property type="match status" value="1"/>
</dbReference>
<dbReference type="InterPro" id="IPR002629">
    <property type="entry name" value="Met_Synth_C/arc"/>
</dbReference>